<evidence type="ECO:0000313" key="3">
    <source>
        <dbReference type="Proteomes" id="UP000290657"/>
    </source>
</evidence>
<dbReference type="AlphaFoldDB" id="A0A4Q0XRJ1"/>
<proteinExistence type="predicted"/>
<dbReference type="RefSeq" id="WP_128995748.1">
    <property type="nucleotide sequence ID" value="NZ_PDKN01000003.1"/>
</dbReference>
<comment type="caution">
    <text evidence="2">The sequence shown here is derived from an EMBL/GenBank/DDBJ whole genome shotgun (WGS) entry which is preliminary data.</text>
</comment>
<accession>A0A4Q0XRJ1</accession>
<dbReference type="OrthoDB" id="9815328at2"/>
<reference evidence="2 3" key="1">
    <citation type="submission" date="2017-10" db="EMBL/GenBank/DDBJ databases">
        <title>Genomics of the genus Arcobacter.</title>
        <authorList>
            <person name="Perez-Cataluna A."/>
            <person name="Figueras M.J."/>
        </authorList>
    </citation>
    <scope>NUCLEOTIDE SEQUENCE [LARGE SCALE GENOMIC DNA]</scope>
    <source>
        <strain evidence="2 3">CECT 8987</strain>
    </source>
</reference>
<name>A0A4Q0XRJ1_9BACT</name>
<dbReference type="Proteomes" id="UP000290657">
    <property type="component" value="Unassembled WGS sequence"/>
</dbReference>
<protein>
    <recommendedName>
        <fullName evidence="4">Lipoprotein</fullName>
    </recommendedName>
</protein>
<dbReference type="EMBL" id="PDKN01000003">
    <property type="protein sequence ID" value="RXJ57885.1"/>
    <property type="molecule type" value="Genomic_DNA"/>
</dbReference>
<organism evidence="2 3">
    <name type="scientific">Candidatus Marinarcus aquaticus</name>
    <dbReference type="NCBI Taxonomy" id="2044504"/>
    <lineage>
        <taxon>Bacteria</taxon>
        <taxon>Pseudomonadati</taxon>
        <taxon>Campylobacterota</taxon>
        <taxon>Epsilonproteobacteria</taxon>
        <taxon>Campylobacterales</taxon>
        <taxon>Arcobacteraceae</taxon>
        <taxon>Candidatus Marinarcus</taxon>
    </lineage>
</organism>
<sequence>MKKILSLTALVTLVVLIATGCGGALVQNIDNSGYISDKKLSLSKVEATIKKGAMRRGWISKRIKPGLLEVRNNVRGRYLVVLNISFDTRGYKIMYKESQNLKYDPQTNKIHPNYNKWVANLERDINYELSKIGVMGNESARNVTTISSSSSTTASTSLNTSNYSKSSASINTNGKTIYMKSIIPYAKGNRIAPNIKQECQIDKQLAEFIQQYAMQQGLTVKFKNNIGSNDLYLKVQIDDAISQGGAFRGHNKYTAISGVLVQGKKSFGSFKAARISGGGFWGAYKGSCSVLVRTVDTLGKDVAGWLFSPMDNAMLGDASRIRY</sequence>
<evidence type="ECO:0000256" key="1">
    <source>
        <dbReference type="SAM" id="MobiDB-lite"/>
    </source>
</evidence>
<evidence type="ECO:0000313" key="2">
    <source>
        <dbReference type="EMBL" id="RXJ57885.1"/>
    </source>
</evidence>
<dbReference type="PROSITE" id="PS51257">
    <property type="entry name" value="PROKAR_LIPOPROTEIN"/>
    <property type="match status" value="1"/>
</dbReference>
<gene>
    <name evidence="2" type="ORF">CRV04_05095</name>
</gene>
<evidence type="ECO:0008006" key="4">
    <source>
        <dbReference type="Google" id="ProtNLM"/>
    </source>
</evidence>
<keyword evidence="3" id="KW-1185">Reference proteome</keyword>
<feature type="region of interest" description="Disordered" evidence="1">
    <location>
        <begin position="145"/>
        <end position="168"/>
    </location>
</feature>
<feature type="compositionally biased region" description="Low complexity" evidence="1">
    <location>
        <begin position="145"/>
        <end position="164"/>
    </location>
</feature>